<feature type="compositionally biased region" description="Basic and acidic residues" evidence="1">
    <location>
        <begin position="84"/>
        <end position="94"/>
    </location>
</feature>
<dbReference type="EMBL" id="MGIL01000008">
    <property type="protein sequence ID" value="OGM88506.1"/>
    <property type="molecule type" value="Genomic_DNA"/>
</dbReference>
<feature type="region of interest" description="Disordered" evidence="1">
    <location>
        <begin position="1"/>
        <end position="41"/>
    </location>
</feature>
<name>A0A1F8DJC4_9BACT</name>
<reference evidence="3 4" key="1">
    <citation type="journal article" date="2016" name="Nat. Commun.">
        <title>Thousands of microbial genomes shed light on interconnected biogeochemical processes in an aquifer system.</title>
        <authorList>
            <person name="Anantharaman K."/>
            <person name="Brown C.T."/>
            <person name="Hug L.A."/>
            <person name="Sharon I."/>
            <person name="Castelle C.J."/>
            <person name="Probst A.J."/>
            <person name="Thomas B.C."/>
            <person name="Singh A."/>
            <person name="Wilkins M.J."/>
            <person name="Karaoz U."/>
            <person name="Brodie E.L."/>
            <person name="Williams K.H."/>
            <person name="Hubbard S.S."/>
            <person name="Banfield J.F."/>
        </authorList>
    </citation>
    <scope>NUCLEOTIDE SEQUENCE [LARGE SCALE GENOMIC DNA]</scope>
</reference>
<dbReference type="Pfam" id="PF23477">
    <property type="entry name" value="zf_Tbcl_2"/>
    <property type="match status" value="1"/>
</dbReference>
<protein>
    <recommendedName>
        <fullName evidence="2">CxxC-x17-CxxC domain-containing protein</fullName>
    </recommendedName>
</protein>
<dbReference type="AlphaFoldDB" id="A0A1F8DJC4"/>
<gene>
    <name evidence="3" type="ORF">A2573_02850</name>
</gene>
<sequence length="163" mass="17485">MGNFNRDGDRGGGYRGGFNRGGGRGSFGGRGGGSSFGEDRGRREMFKTVCSNCEKECEVPFRPTNGKPVYCSDCFEKMGGGGRGDTRRFDDRSRAPQAQGGPDLGAINAKLDKILNILEPKVATPVIPAPVVKEEKIADKVDLSKIKKAVKKAVKKTASTKKK</sequence>
<organism evidence="3 4">
    <name type="scientific">Candidatus Woesebacteria bacterium RIFOXYD1_FULL_43_18</name>
    <dbReference type="NCBI Taxonomy" id="1802551"/>
    <lineage>
        <taxon>Bacteria</taxon>
        <taxon>Candidatus Woeseibacteriota</taxon>
    </lineage>
</organism>
<accession>A0A1F8DJC4</accession>
<comment type="caution">
    <text evidence="3">The sequence shown here is derived from an EMBL/GenBank/DDBJ whole genome shotgun (WGS) entry which is preliminary data.</text>
</comment>
<feature type="compositionally biased region" description="Basic and acidic residues" evidence="1">
    <location>
        <begin position="1"/>
        <end position="12"/>
    </location>
</feature>
<feature type="domain" description="CxxC-x17-CxxC" evidence="2">
    <location>
        <begin position="43"/>
        <end position="78"/>
    </location>
</feature>
<evidence type="ECO:0000256" key="1">
    <source>
        <dbReference type="SAM" id="MobiDB-lite"/>
    </source>
</evidence>
<proteinExistence type="predicted"/>
<evidence type="ECO:0000313" key="4">
    <source>
        <dbReference type="Proteomes" id="UP000177596"/>
    </source>
</evidence>
<evidence type="ECO:0000259" key="2">
    <source>
        <dbReference type="Pfam" id="PF23477"/>
    </source>
</evidence>
<feature type="region of interest" description="Disordered" evidence="1">
    <location>
        <begin position="79"/>
        <end position="104"/>
    </location>
</feature>
<dbReference type="InterPro" id="IPR026363">
    <property type="entry name" value="CxxC-x17-CxxC_dom"/>
</dbReference>
<evidence type="ECO:0000313" key="3">
    <source>
        <dbReference type="EMBL" id="OGM88506.1"/>
    </source>
</evidence>
<dbReference type="NCBIfam" id="TIGR04272">
    <property type="entry name" value="cxxc_cxxc_Mbark"/>
    <property type="match status" value="1"/>
</dbReference>
<dbReference type="Proteomes" id="UP000177596">
    <property type="component" value="Unassembled WGS sequence"/>
</dbReference>
<feature type="compositionally biased region" description="Gly residues" evidence="1">
    <location>
        <begin position="13"/>
        <end position="35"/>
    </location>
</feature>